<gene>
    <name evidence="2" type="ORF">ACFOMG_12575</name>
</gene>
<comment type="caution">
    <text evidence="2">The sequence shown here is derived from an EMBL/GenBank/DDBJ whole genome shotgun (WGS) entry which is preliminary data.</text>
</comment>
<reference evidence="3" key="1">
    <citation type="journal article" date="2019" name="Int. J. Syst. Evol. Microbiol.">
        <title>The Global Catalogue of Microorganisms (GCM) 10K type strain sequencing project: providing services to taxonomists for standard genome sequencing and annotation.</title>
        <authorList>
            <consortium name="The Broad Institute Genomics Platform"/>
            <consortium name="The Broad Institute Genome Sequencing Center for Infectious Disease"/>
            <person name="Wu L."/>
            <person name="Ma J."/>
        </authorList>
    </citation>
    <scope>NUCLEOTIDE SEQUENCE [LARGE SCALE GENOMIC DNA]</scope>
    <source>
        <strain evidence="3">KCTC 42424</strain>
    </source>
</reference>
<protein>
    <recommendedName>
        <fullName evidence="4">Lipoprotein</fullName>
    </recommendedName>
</protein>
<keyword evidence="1" id="KW-0175">Coiled coil</keyword>
<evidence type="ECO:0000313" key="3">
    <source>
        <dbReference type="Proteomes" id="UP001595722"/>
    </source>
</evidence>
<dbReference type="PROSITE" id="PS51257">
    <property type="entry name" value="PROKAR_LIPOPROTEIN"/>
    <property type="match status" value="1"/>
</dbReference>
<proteinExistence type="predicted"/>
<name>A0ABV7VVB7_9GAMM</name>
<dbReference type="EMBL" id="JBHRYB010000013">
    <property type="protein sequence ID" value="MFC3680933.1"/>
    <property type="molecule type" value="Genomic_DNA"/>
</dbReference>
<evidence type="ECO:0000313" key="2">
    <source>
        <dbReference type="EMBL" id="MFC3680933.1"/>
    </source>
</evidence>
<organism evidence="2 3">
    <name type="scientific">Bacterioplanoides pacificum</name>
    <dbReference type="NCBI Taxonomy" id="1171596"/>
    <lineage>
        <taxon>Bacteria</taxon>
        <taxon>Pseudomonadati</taxon>
        <taxon>Pseudomonadota</taxon>
        <taxon>Gammaproteobacteria</taxon>
        <taxon>Oceanospirillales</taxon>
        <taxon>Oceanospirillaceae</taxon>
        <taxon>Bacterioplanoides</taxon>
    </lineage>
</organism>
<evidence type="ECO:0008006" key="4">
    <source>
        <dbReference type="Google" id="ProtNLM"/>
    </source>
</evidence>
<evidence type="ECO:0000256" key="1">
    <source>
        <dbReference type="SAM" id="Coils"/>
    </source>
</evidence>
<keyword evidence="3" id="KW-1185">Reference proteome</keyword>
<accession>A0ABV7VVB7</accession>
<sequence length="277" mass="31860">MPRIAFLLATVTLLCACSGPSTEELRRMQLLEAQRAEAAARQAQLEAQRREQRINNRISSARTAQQQNSQLNNSQIEQLFSATPEQQLSSDQLYYQVFDLQPAKYNYNKAKQSFTIVGMRNLPNSAVYSPLFPDESALYQPGQKAKSVLEFTLKEQTELNRIGQPVLKPRGQRWVAAALNFKNNQQLQTDNQKWYWETGLFEDLSWQVAPEISYPHTVDRDLKLQLGLRFCLLKDRCYLDSSYRKHPTHAVRAEVLSAIIYNQKSGEILAEFVNDQE</sequence>
<dbReference type="Proteomes" id="UP001595722">
    <property type="component" value="Unassembled WGS sequence"/>
</dbReference>
<dbReference type="RefSeq" id="WP_376867036.1">
    <property type="nucleotide sequence ID" value="NZ_JBHRYB010000013.1"/>
</dbReference>
<feature type="coiled-coil region" evidence="1">
    <location>
        <begin position="28"/>
        <end position="55"/>
    </location>
</feature>